<evidence type="ECO:0000313" key="2">
    <source>
        <dbReference type="EMBL" id="OZC02964.1"/>
    </source>
</evidence>
<organism evidence="2 3">
    <name type="scientific">Rubricoccus marinus</name>
    <dbReference type="NCBI Taxonomy" id="716817"/>
    <lineage>
        <taxon>Bacteria</taxon>
        <taxon>Pseudomonadati</taxon>
        <taxon>Rhodothermota</taxon>
        <taxon>Rhodothermia</taxon>
        <taxon>Rhodothermales</taxon>
        <taxon>Rubricoccaceae</taxon>
        <taxon>Rubricoccus</taxon>
    </lineage>
</organism>
<feature type="transmembrane region" description="Helical" evidence="1">
    <location>
        <begin position="12"/>
        <end position="30"/>
    </location>
</feature>
<keyword evidence="1" id="KW-0812">Transmembrane</keyword>
<sequence>MIKSLTRATVPIHLTILGWGIAAAAIFVIAPEWYDLKLVSLALIFFGFLYAVVAAMLLVLKLGLPERMNAADGMTWGEIAMAVGGAALLAVVAFYAGGLPGRAMALAGPAVGALCSAFAVVALRRATRRDAA</sequence>
<dbReference type="Proteomes" id="UP000216446">
    <property type="component" value="Unassembled WGS sequence"/>
</dbReference>
<dbReference type="EMBL" id="MQWB01000001">
    <property type="protein sequence ID" value="OZC02964.1"/>
    <property type="molecule type" value="Genomic_DNA"/>
</dbReference>
<accession>A0A259TZI0</accession>
<feature type="transmembrane region" description="Helical" evidence="1">
    <location>
        <begin position="76"/>
        <end position="97"/>
    </location>
</feature>
<keyword evidence="1" id="KW-1133">Transmembrane helix</keyword>
<keyword evidence="3" id="KW-1185">Reference proteome</keyword>
<name>A0A259TZI0_9BACT</name>
<dbReference type="InParanoid" id="A0A259TZI0"/>
<protein>
    <submittedName>
        <fullName evidence="2">Uncharacterized protein</fullName>
    </submittedName>
</protein>
<dbReference type="AlphaFoldDB" id="A0A259TZI0"/>
<reference evidence="2 3" key="1">
    <citation type="submission" date="2016-11" db="EMBL/GenBank/DDBJ databases">
        <title>Study of marine rhodopsin-containing bacteria.</title>
        <authorList>
            <person name="Yoshizawa S."/>
            <person name="Kumagai Y."/>
            <person name="Kogure K."/>
        </authorList>
    </citation>
    <scope>NUCLEOTIDE SEQUENCE [LARGE SCALE GENOMIC DNA]</scope>
    <source>
        <strain evidence="2 3">SG-29</strain>
    </source>
</reference>
<gene>
    <name evidence="2" type="ORF">BSZ36_08265</name>
</gene>
<comment type="caution">
    <text evidence="2">The sequence shown here is derived from an EMBL/GenBank/DDBJ whole genome shotgun (WGS) entry which is preliminary data.</text>
</comment>
<feature type="transmembrane region" description="Helical" evidence="1">
    <location>
        <begin position="103"/>
        <end position="123"/>
    </location>
</feature>
<feature type="transmembrane region" description="Helical" evidence="1">
    <location>
        <begin position="42"/>
        <end position="64"/>
    </location>
</feature>
<keyword evidence="1" id="KW-0472">Membrane</keyword>
<proteinExistence type="predicted"/>
<evidence type="ECO:0000256" key="1">
    <source>
        <dbReference type="SAM" id="Phobius"/>
    </source>
</evidence>
<evidence type="ECO:0000313" key="3">
    <source>
        <dbReference type="Proteomes" id="UP000216446"/>
    </source>
</evidence>